<dbReference type="EMBL" id="LT160032">
    <property type="protein sequence ID" value="CXI77794.1"/>
    <property type="molecule type" value="Genomic_DNA"/>
</dbReference>
<dbReference type="EMBL" id="LT608276">
    <property type="protein sequence ID" value="SCO61859.1"/>
    <property type="molecule type" value="Genomic_DNA"/>
</dbReference>
<dbReference type="Proteomes" id="UP000220214">
    <property type="component" value="Chromosome 12"/>
</dbReference>
<dbReference type="EMBL" id="LT614638">
    <property type="protein sequence ID" value="SCN27261.1"/>
    <property type="molecule type" value="Genomic_DNA"/>
</dbReference>
<dbReference type="OMA" id="FNTPMYQ"/>
<evidence type="ECO:0000313" key="2">
    <source>
        <dbReference type="EMBL" id="SCM25098.1"/>
    </source>
</evidence>
<dbReference type="Proteomes" id="UP000219860">
    <property type="component" value="Chromosome 12"/>
</dbReference>
<sequence>MSSNNFNEKKRYFNMYGHITNSINLNSQVPPPPLNLHDHSPYIPQHPFDKKPGYFPNMNYPKMVNTNEYNYRNNNNNNYNNKIFMKKKKTFHKFSKNSNNECFNLKEALVNPWLPLYAKHPNFNFV</sequence>
<evidence type="ECO:0000313" key="5">
    <source>
        <dbReference type="EMBL" id="SCO63687.1"/>
    </source>
</evidence>
<dbReference type="EMBL" id="LT608260">
    <property type="protein sequence ID" value="SCO63687.1"/>
    <property type="molecule type" value="Genomic_DNA"/>
</dbReference>
<dbReference type="AlphaFoldDB" id="A0A122IJP9"/>
<dbReference type="Proteomes" id="UP000069549">
    <property type="component" value="Chromosome 12"/>
</dbReference>
<protein>
    <submittedName>
        <fullName evidence="1">Uncharacterized protein</fullName>
    </submittedName>
</protein>
<name>A0A122IJP9_PLABE</name>
<dbReference type="Proteomes" id="UP000516480">
    <property type="component" value="Chromosome 12"/>
</dbReference>
<evidence type="ECO:0000313" key="8">
    <source>
        <dbReference type="Proteomes" id="UP000219974"/>
    </source>
</evidence>
<evidence type="ECO:0000313" key="1">
    <source>
        <dbReference type="EMBL" id="CXI77794.1"/>
    </source>
</evidence>
<dbReference type="OrthoDB" id="391939at2759"/>
<dbReference type="EMBL" id="LT608148">
    <property type="protein sequence ID" value="SCM25098.1"/>
    <property type="molecule type" value="Genomic_DNA"/>
</dbReference>
<gene>
    <name evidence="1" type="ORF">PBK173_000335000</name>
    <name evidence="3" type="ORF">PBNK65E_000325600</name>
    <name evidence="2" type="ORF">PBNK65NY_000325200</name>
    <name evidence="5" type="ORF">PBSP11A_000325500</name>
    <name evidence="4" type="ORF">PBSP11RLL_000325500</name>
</gene>
<proteinExistence type="predicted"/>
<organism evidence="1 6">
    <name type="scientific">Plasmodium berghei</name>
    <dbReference type="NCBI Taxonomy" id="5821"/>
    <lineage>
        <taxon>Eukaryota</taxon>
        <taxon>Sar</taxon>
        <taxon>Alveolata</taxon>
        <taxon>Apicomplexa</taxon>
        <taxon>Aconoidasida</taxon>
        <taxon>Haemosporida</taxon>
        <taxon>Plasmodiidae</taxon>
        <taxon>Plasmodium</taxon>
        <taxon>Plasmodium (Vinckeia)</taxon>
    </lineage>
</organism>
<accession>A0A122IJP9</accession>
<evidence type="ECO:0000313" key="4">
    <source>
        <dbReference type="EMBL" id="SCO61859.1"/>
    </source>
</evidence>
<evidence type="ECO:0000313" key="9">
    <source>
        <dbReference type="Proteomes" id="UP000220214"/>
    </source>
</evidence>
<evidence type="ECO:0000313" key="6">
    <source>
        <dbReference type="Proteomes" id="UP000069549"/>
    </source>
</evidence>
<evidence type="ECO:0000313" key="7">
    <source>
        <dbReference type="Proteomes" id="UP000219860"/>
    </source>
</evidence>
<evidence type="ECO:0000313" key="10">
    <source>
        <dbReference type="Proteomes" id="UP000516480"/>
    </source>
</evidence>
<dbReference type="VEuPathDB" id="PlasmoDB:PBANKA_1221900"/>
<evidence type="ECO:0000313" key="3">
    <source>
        <dbReference type="EMBL" id="SCN27261.1"/>
    </source>
</evidence>
<reference evidence="1 6" key="1">
    <citation type="submission" date="2016-02" db="EMBL/GenBank/DDBJ databases">
        <authorList>
            <consortium name="Pathogen Informatics"/>
        </authorList>
    </citation>
    <scope>NUCLEOTIDE SEQUENCE [LARGE SCALE GENOMIC DNA]</scope>
    <source>
        <strain evidence="1 6">K173</strain>
        <strain evidence="2 10">NK65 ny</strain>
        <strain evidence="3 9">NK65e</strain>
        <strain evidence="5 7">SP11 Antwerpcl1</strain>
        <strain evidence="4 8">SP11 RLL</strain>
    </source>
</reference>
<dbReference type="Proteomes" id="UP000219974">
    <property type="component" value="Chromosome 12"/>
</dbReference>